<dbReference type="RefSeq" id="WP_093405569.1">
    <property type="nucleotide sequence ID" value="NZ_FOVL01000002.1"/>
</dbReference>
<dbReference type="Proteomes" id="UP000199153">
    <property type="component" value="Unassembled WGS sequence"/>
</dbReference>
<dbReference type="PANTHER" id="PTHR45947">
    <property type="entry name" value="SULFOQUINOVOSYL TRANSFERASE SQD2"/>
    <property type="match status" value="1"/>
</dbReference>
<accession>A0A1I4Y740</accession>
<dbReference type="PANTHER" id="PTHR45947:SF3">
    <property type="entry name" value="SULFOQUINOVOSYL TRANSFERASE SQD2"/>
    <property type="match status" value="1"/>
</dbReference>
<dbReference type="GO" id="GO:0016757">
    <property type="term" value="F:glycosyltransferase activity"/>
    <property type="evidence" value="ECO:0007669"/>
    <property type="project" value="InterPro"/>
</dbReference>
<gene>
    <name evidence="2" type="ORF">SAMN05660413_00548</name>
</gene>
<dbReference type="OrthoDB" id="139410at2"/>
<sequence>MKNLVYIGNELRARGGTPTSIDILAPLLRAEGFTVHTASSKKNQLLRLSEMLTTIIRHHKSTDAVLIDTYSTRNFWYAVLCVQLCNMLSLDYILLLHGGDLDKRLKTHSEITGKLFKNALLNICPSSYMQEILQQAGVNNTRFIPNPVRLEDYKFKLREKHRPRLLWVRSFAEIYNPLLALKVLEDLLKDHPEVKLCMVGPQKDESFEECQAYAREKNLPVDFPGLLTKEEWIKLSSDYDIFLNTTDIDNTPVSVIEAMALGLPVVSTNVGGMPFLIDNGKTGLLVSPRDVNAMLNQINFLLEKPEEAQRISFAAREKVEAFDWEVVKNDWIELLELQL</sequence>
<dbReference type="InterPro" id="IPR001296">
    <property type="entry name" value="Glyco_trans_1"/>
</dbReference>
<dbReference type="STRING" id="287099.SAMN05660413_00548"/>
<dbReference type="InterPro" id="IPR050194">
    <property type="entry name" value="Glycosyltransferase_grp1"/>
</dbReference>
<dbReference type="SUPFAM" id="SSF53756">
    <property type="entry name" value="UDP-Glycosyltransferase/glycogen phosphorylase"/>
    <property type="match status" value="1"/>
</dbReference>
<keyword evidence="3" id="KW-1185">Reference proteome</keyword>
<evidence type="ECO:0000259" key="1">
    <source>
        <dbReference type="Pfam" id="PF00534"/>
    </source>
</evidence>
<evidence type="ECO:0000313" key="3">
    <source>
        <dbReference type="Proteomes" id="UP000199153"/>
    </source>
</evidence>
<dbReference type="Gene3D" id="3.40.50.2000">
    <property type="entry name" value="Glycogen Phosphorylase B"/>
    <property type="match status" value="2"/>
</dbReference>
<feature type="domain" description="Glycosyl transferase family 1" evidence="1">
    <location>
        <begin position="153"/>
        <end position="317"/>
    </location>
</feature>
<protein>
    <submittedName>
        <fullName evidence="2">Glycosyltransferase involved in cell wall bisynthesis</fullName>
    </submittedName>
</protein>
<proteinExistence type="predicted"/>
<dbReference type="Pfam" id="PF00534">
    <property type="entry name" value="Glycos_transf_1"/>
    <property type="match status" value="1"/>
</dbReference>
<name>A0A1I4Y740_9FLAO</name>
<reference evidence="2 3" key="1">
    <citation type="submission" date="2016-10" db="EMBL/GenBank/DDBJ databases">
        <authorList>
            <person name="de Groot N.N."/>
        </authorList>
    </citation>
    <scope>NUCLEOTIDE SEQUENCE [LARGE SCALE GENOMIC DNA]</scope>
    <source>
        <strain evidence="2 3">DSM 17794</strain>
    </source>
</reference>
<keyword evidence="2" id="KW-0808">Transferase</keyword>
<dbReference type="CDD" id="cd03801">
    <property type="entry name" value="GT4_PimA-like"/>
    <property type="match status" value="1"/>
</dbReference>
<organism evidence="2 3">
    <name type="scientific">Salegentibacter flavus</name>
    <dbReference type="NCBI Taxonomy" id="287099"/>
    <lineage>
        <taxon>Bacteria</taxon>
        <taxon>Pseudomonadati</taxon>
        <taxon>Bacteroidota</taxon>
        <taxon>Flavobacteriia</taxon>
        <taxon>Flavobacteriales</taxon>
        <taxon>Flavobacteriaceae</taxon>
        <taxon>Salegentibacter</taxon>
    </lineage>
</organism>
<evidence type="ECO:0000313" key="2">
    <source>
        <dbReference type="EMBL" id="SFN33369.1"/>
    </source>
</evidence>
<dbReference type="EMBL" id="FOVL01000002">
    <property type="protein sequence ID" value="SFN33369.1"/>
    <property type="molecule type" value="Genomic_DNA"/>
</dbReference>
<dbReference type="AlphaFoldDB" id="A0A1I4Y740"/>